<keyword evidence="11 17" id="KW-0067">ATP-binding</keyword>
<comment type="cofactor">
    <cofactor evidence="1">
        <name>Mg(2+)</name>
        <dbReference type="ChEBI" id="CHEBI:18420"/>
    </cofactor>
</comment>
<dbReference type="PANTHER" id="PTHR11807">
    <property type="entry name" value="ATPASES OF THE PP SUPERFAMILY-RELATED"/>
    <property type="match status" value="1"/>
</dbReference>
<keyword evidence="8" id="KW-0479">Metal-binding</keyword>
<dbReference type="SUPFAM" id="SSF52402">
    <property type="entry name" value="Adenine nucleotide alpha hydrolases-like"/>
    <property type="match status" value="1"/>
</dbReference>
<dbReference type="GO" id="GO:0005524">
    <property type="term" value="F:ATP binding"/>
    <property type="evidence" value="ECO:0007669"/>
    <property type="project" value="UniProtKB-KW"/>
</dbReference>
<dbReference type="NCBIfam" id="TIGR00269">
    <property type="entry name" value="TIGR00269 family protein"/>
    <property type="match status" value="1"/>
</dbReference>
<dbReference type="InterPro" id="IPR056369">
    <property type="entry name" value="CTU1-like_ATP-bd"/>
</dbReference>
<keyword evidence="10" id="KW-0862">Zinc</keyword>
<evidence type="ECO:0000259" key="19">
    <source>
        <dbReference type="Pfam" id="PF16503"/>
    </source>
</evidence>
<keyword evidence="13 16" id="KW-0694">RNA-binding</keyword>
<evidence type="ECO:0000256" key="5">
    <source>
        <dbReference type="ARBA" id="ARBA00022555"/>
    </source>
</evidence>
<keyword evidence="5 16" id="KW-0820">tRNA-binding</keyword>
<dbReference type="InParanoid" id="A2DQ43"/>
<feature type="binding site" evidence="17">
    <location>
        <position position="170"/>
    </location>
    <ligand>
        <name>ATP</name>
        <dbReference type="ChEBI" id="CHEBI:30616"/>
    </ligand>
</feature>
<dbReference type="FunCoup" id="A2DQ43">
    <property type="interactions" value="222"/>
</dbReference>
<dbReference type="GO" id="GO:0002144">
    <property type="term" value="C:cytosolic tRNA wobble base thiouridylase complex"/>
    <property type="evidence" value="ECO:0000318"/>
    <property type="project" value="GO_Central"/>
</dbReference>
<dbReference type="UniPathway" id="UPA00988"/>
<evidence type="ECO:0000313" key="20">
    <source>
        <dbReference type="EMBL" id="EAY17470.1"/>
    </source>
</evidence>
<keyword evidence="15" id="KW-0411">Iron-sulfur</keyword>
<evidence type="ECO:0000259" key="18">
    <source>
        <dbReference type="Pfam" id="PF01171"/>
    </source>
</evidence>
<comment type="cofactor">
    <cofactor evidence="2">
        <name>[4Fe-4S] cluster</name>
        <dbReference type="ChEBI" id="CHEBI:49883"/>
    </cofactor>
</comment>
<evidence type="ECO:0000256" key="13">
    <source>
        <dbReference type="ARBA" id="ARBA00022884"/>
    </source>
</evidence>
<comment type="pathway">
    <text evidence="16">tRNA modification; 5-methoxycarbonylmethyl-2-thiouridine-tRNA biosynthesis.</text>
</comment>
<evidence type="ECO:0000256" key="16">
    <source>
        <dbReference type="HAMAP-Rule" id="MF_03053"/>
    </source>
</evidence>
<dbReference type="CDD" id="cd01713">
    <property type="entry name" value="CTU1-like"/>
    <property type="match status" value="1"/>
</dbReference>
<evidence type="ECO:0000256" key="12">
    <source>
        <dbReference type="ARBA" id="ARBA00022842"/>
    </source>
</evidence>
<reference evidence="20" key="1">
    <citation type="submission" date="2006-10" db="EMBL/GenBank/DDBJ databases">
        <authorList>
            <person name="Amadeo P."/>
            <person name="Zhao Q."/>
            <person name="Wortman J."/>
            <person name="Fraser-Liggett C."/>
            <person name="Carlton J."/>
        </authorList>
    </citation>
    <scope>NUCLEOTIDE SEQUENCE</scope>
    <source>
        <strain evidence="20">G3</strain>
    </source>
</reference>
<comment type="similarity">
    <text evidence="16">Belongs to the TtcA family. CTU1/NCS6/ATPBD3 subfamily.</text>
</comment>
<dbReference type="Gene3D" id="3.40.50.620">
    <property type="entry name" value="HUPs"/>
    <property type="match status" value="1"/>
</dbReference>
<evidence type="ECO:0000256" key="1">
    <source>
        <dbReference type="ARBA" id="ARBA00001946"/>
    </source>
</evidence>
<evidence type="ECO:0000256" key="9">
    <source>
        <dbReference type="ARBA" id="ARBA00022741"/>
    </source>
</evidence>
<dbReference type="KEGG" id="tva:4775487"/>
<evidence type="ECO:0000256" key="8">
    <source>
        <dbReference type="ARBA" id="ARBA00022723"/>
    </source>
</evidence>
<evidence type="ECO:0000256" key="11">
    <source>
        <dbReference type="ARBA" id="ARBA00022840"/>
    </source>
</evidence>
<dbReference type="PANTHER" id="PTHR11807:SF12">
    <property type="entry name" value="CYTOPLASMIC TRNA 2-THIOLATION PROTEIN 1"/>
    <property type="match status" value="1"/>
</dbReference>
<dbReference type="InterPro" id="IPR011063">
    <property type="entry name" value="TilS/TtcA_N"/>
</dbReference>
<dbReference type="AlphaFoldDB" id="A2DQ43"/>
<feature type="domain" description="tRNA(Ile)-lysidine/2-thiocytidine synthase N-terminal" evidence="18">
    <location>
        <begin position="53"/>
        <end position="234"/>
    </location>
</feature>
<comment type="subcellular location">
    <subcellularLocation>
        <location evidence="16">Cytoplasm</location>
    </subcellularLocation>
</comment>
<sequence length="328" mass="37214">MSLCENCHKNKANLKRFETGMKVCKECFAYLFEEEVYETCTKYNLIQPGDVVGIGVSGGKDSTCLLHVLHTINQRHNMGFQIHMICIDEGIVGYRDNALEAVKFNKEKYGLPCTIIPFNELFGWNLDDIYKATHTKETCTYCGIFRRRSLDIAAARVGANKVAVGHNANDVAETVLLNVLRGDINRFGRSVDIKTDGISSNVEEGTVAPRIKPFAFQTQRDIVLYVHFQNLRYYAVECPYAVTAFRRFSREYLVEKEKTDPGVMRRIIEGSIKYQNQFEKEAPNIGFCEKCGAPSNHKICMACNLIQRLADAHPKVQVVEDSEKQNTK</sequence>
<dbReference type="GO" id="GO:0032447">
    <property type="term" value="P:protein urmylation"/>
    <property type="evidence" value="ECO:0007669"/>
    <property type="project" value="UniProtKB-UniRule"/>
</dbReference>
<keyword evidence="14" id="KW-0408">Iron</keyword>
<dbReference type="Proteomes" id="UP000001542">
    <property type="component" value="Unassembled WGS sequence"/>
</dbReference>
<name>A2DQ43_TRIV3</name>
<dbReference type="GO" id="GO:0016779">
    <property type="term" value="F:nucleotidyltransferase activity"/>
    <property type="evidence" value="ECO:0007669"/>
    <property type="project" value="UniProtKB-UniRule"/>
</dbReference>
<dbReference type="InterPro" id="IPR035107">
    <property type="entry name" value="tRNA_thiolation_TtcA_Ctu1"/>
</dbReference>
<keyword evidence="12" id="KW-0460">Magnesium</keyword>
<keyword evidence="7 16" id="KW-0819">tRNA processing</keyword>
<dbReference type="RefSeq" id="XP_001329605.1">
    <property type="nucleotide sequence ID" value="XM_001329570.1"/>
</dbReference>
<evidence type="ECO:0000256" key="7">
    <source>
        <dbReference type="ARBA" id="ARBA00022694"/>
    </source>
</evidence>
<dbReference type="GO" id="GO:0051539">
    <property type="term" value="F:4 iron, 4 sulfur cluster binding"/>
    <property type="evidence" value="ECO:0007669"/>
    <property type="project" value="UniProtKB-KW"/>
</dbReference>
<evidence type="ECO:0000256" key="14">
    <source>
        <dbReference type="ARBA" id="ARBA00023004"/>
    </source>
</evidence>
<dbReference type="OrthoDB" id="198857at2759"/>
<dbReference type="eggNOG" id="KOG2840">
    <property type="taxonomic scope" value="Eukaryota"/>
</dbReference>
<dbReference type="VEuPathDB" id="TrichDB:TVAG_494120"/>
<keyword evidence="6 16" id="KW-0808">Transferase</keyword>
<evidence type="ECO:0000256" key="15">
    <source>
        <dbReference type="ARBA" id="ARBA00023014"/>
    </source>
</evidence>
<organism evidence="20 21">
    <name type="scientific">Trichomonas vaginalis (strain ATCC PRA-98 / G3)</name>
    <dbReference type="NCBI Taxonomy" id="412133"/>
    <lineage>
        <taxon>Eukaryota</taxon>
        <taxon>Metamonada</taxon>
        <taxon>Parabasalia</taxon>
        <taxon>Trichomonadida</taxon>
        <taxon>Trichomonadidae</taxon>
        <taxon>Trichomonas</taxon>
    </lineage>
</organism>
<dbReference type="PIRSF" id="PIRSF004976">
    <property type="entry name" value="ATPase_YdaO"/>
    <property type="match status" value="1"/>
</dbReference>
<comment type="function">
    <text evidence="16">Plays a central role in 2-thiolation of mcm(5)S(2)U at tRNA wobble positions of tRNA(Lys), tRNA(Glu) and tRNA(Gln). Directly binds tRNAs and probably acts by catalyzing adenylation of tRNAs, an intermediate required for 2-thiolation. It is unclear whether it acts as a sulfurtransferase that transfers sulfur from thiocarboxylated URM1 onto the uridine of tRNAs at wobble position.</text>
</comment>
<dbReference type="OMA" id="KPVRGIC"/>
<feature type="binding site" evidence="17">
    <location>
        <position position="87"/>
    </location>
    <ligand>
        <name>ATP</name>
        <dbReference type="ChEBI" id="CHEBI:30616"/>
    </ligand>
</feature>
<dbReference type="InterPro" id="IPR032442">
    <property type="entry name" value="CTU1_C"/>
</dbReference>
<feature type="binding site" evidence="17">
    <location>
        <position position="61"/>
    </location>
    <ligand>
        <name>ATP</name>
        <dbReference type="ChEBI" id="CHEBI:30616"/>
    </ligand>
</feature>
<dbReference type="GO" id="GO:0002143">
    <property type="term" value="P:tRNA wobble position uridine thiolation"/>
    <property type="evidence" value="ECO:0000318"/>
    <property type="project" value="GO_Central"/>
</dbReference>
<feature type="binding site" evidence="17">
    <location>
        <position position="165"/>
    </location>
    <ligand>
        <name>ATP</name>
        <dbReference type="ChEBI" id="CHEBI:30616"/>
    </ligand>
</feature>
<dbReference type="SMR" id="A2DQ43"/>
<evidence type="ECO:0000256" key="10">
    <source>
        <dbReference type="ARBA" id="ARBA00022833"/>
    </source>
</evidence>
<dbReference type="HAMAP" id="MF_03053">
    <property type="entry name" value="CTU1"/>
    <property type="match status" value="1"/>
</dbReference>
<keyword evidence="21" id="KW-1185">Reference proteome</keyword>
<accession>A2DQ43</accession>
<dbReference type="EC" id="2.7.7.-" evidence="16"/>
<evidence type="ECO:0000313" key="21">
    <source>
        <dbReference type="Proteomes" id="UP000001542"/>
    </source>
</evidence>
<evidence type="ECO:0000256" key="4">
    <source>
        <dbReference type="ARBA" id="ARBA00022490"/>
    </source>
</evidence>
<evidence type="ECO:0000256" key="3">
    <source>
        <dbReference type="ARBA" id="ARBA00022485"/>
    </source>
</evidence>
<proteinExistence type="inferred from homology"/>
<keyword evidence="4 16" id="KW-0963">Cytoplasm</keyword>
<dbReference type="FunFam" id="3.40.50.620:FF:000174">
    <property type="entry name" value="ATPase, PP-loop superfamily"/>
    <property type="match status" value="1"/>
</dbReference>
<dbReference type="InterPro" id="IPR020554">
    <property type="entry name" value="UPF0021_CS"/>
</dbReference>
<dbReference type="GO" id="GO:0046872">
    <property type="term" value="F:metal ion binding"/>
    <property type="evidence" value="ECO:0007669"/>
    <property type="project" value="UniProtKB-KW"/>
</dbReference>
<evidence type="ECO:0000256" key="6">
    <source>
        <dbReference type="ARBA" id="ARBA00022679"/>
    </source>
</evidence>
<feature type="binding site" evidence="17">
    <location>
        <begin position="55"/>
        <end position="57"/>
    </location>
    <ligand>
        <name>ATP</name>
        <dbReference type="ChEBI" id="CHEBI:30616"/>
    </ligand>
</feature>
<keyword evidence="3" id="KW-0004">4Fe-4S</keyword>
<dbReference type="InterPro" id="IPR014729">
    <property type="entry name" value="Rossmann-like_a/b/a_fold"/>
</dbReference>
<dbReference type="InterPro" id="IPR000541">
    <property type="entry name" value="Ncs6/Tuc1/Ctu1"/>
</dbReference>
<dbReference type="GO" id="GO:0000049">
    <property type="term" value="F:tRNA binding"/>
    <property type="evidence" value="ECO:0000318"/>
    <property type="project" value="GO_Central"/>
</dbReference>
<dbReference type="EMBL" id="DS113230">
    <property type="protein sequence ID" value="EAY17470.1"/>
    <property type="molecule type" value="Genomic_DNA"/>
</dbReference>
<keyword evidence="9 17" id="KW-0547">Nucleotide-binding</keyword>
<dbReference type="VEuPathDB" id="TrichDB:TVAGG3_0385100"/>
<dbReference type="PROSITE" id="PS01263">
    <property type="entry name" value="UPF0021"/>
    <property type="match status" value="1"/>
</dbReference>
<gene>
    <name evidence="20" type="ORF">TVAG_494120</name>
</gene>
<reference evidence="20" key="2">
    <citation type="journal article" date="2007" name="Science">
        <title>Draft genome sequence of the sexually transmitted pathogen Trichomonas vaginalis.</title>
        <authorList>
            <person name="Carlton J.M."/>
            <person name="Hirt R.P."/>
            <person name="Silva J.C."/>
            <person name="Delcher A.L."/>
            <person name="Schatz M."/>
            <person name="Zhao Q."/>
            <person name="Wortman J.R."/>
            <person name="Bidwell S.L."/>
            <person name="Alsmark U.C.M."/>
            <person name="Besteiro S."/>
            <person name="Sicheritz-Ponten T."/>
            <person name="Noel C.J."/>
            <person name="Dacks J.B."/>
            <person name="Foster P.G."/>
            <person name="Simillion C."/>
            <person name="Van de Peer Y."/>
            <person name="Miranda-Saavedra D."/>
            <person name="Barton G.J."/>
            <person name="Westrop G.D."/>
            <person name="Mueller S."/>
            <person name="Dessi D."/>
            <person name="Fiori P.L."/>
            <person name="Ren Q."/>
            <person name="Paulsen I."/>
            <person name="Zhang H."/>
            <person name="Bastida-Corcuera F.D."/>
            <person name="Simoes-Barbosa A."/>
            <person name="Brown M.T."/>
            <person name="Hayes R.D."/>
            <person name="Mukherjee M."/>
            <person name="Okumura C.Y."/>
            <person name="Schneider R."/>
            <person name="Smith A.J."/>
            <person name="Vanacova S."/>
            <person name="Villalvazo M."/>
            <person name="Haas B.J."/>
            <person name="Pertea M."/>
            <person name="Feldblyum T.V."/>
            <person name="Utterback T.R."/>
            <person name="Shu C.L."/>
            <person name="Osoegawa K."/>
            <person name="de Jong P.J."/>
            <person name="Hrdy I."/>
            <person name="Horvathova L."/>
            <person name="Zubacova Z."/>
            <person name="Dolezal P."/>
            <person name="Malik S.B."/>
            <person name="Logsdon J.M. Jr."/>
            <person name="Henze K."/>
            <person name="Gupta A."/>
            <person name="Wang C.C."/>
            <person name="Dunne R.L."/>
            <person name="Upcroft J.A."/>
            <person name="Upcroft P."/>
            <person name="White O."/>
            <person name="Salzberg S.L."/>
            <person name="Tang P."/>
            <person name="Chiu C.-H."/>
            <person name="Lee Y.-S."/>
            <person name="Embley T.M."/>
            <person name="Coombs G.H."/>
            <person name="Mottram J.C."/>
            <person name="Tachezy J."/>
            <person name="Fraser-Liggett C.M."/>
            <person name="Johnson P.J."/>
        </authorList>
    </citation>
    <scope>NUCLEOTIDE SEQUENCE [LARGE SCALE GENOMIC DNA]</scope>
    <source>
        <strain evidence="20">G3</strain>
    </source>
</reference>
<evidence type="ECO:0000256" key="17">
    <source>
        <dbReference type="PIRSR" id="PIRSR004976-51"/>
    </source>
</evidence>
<dbReference type="STRING" id="5722.A2DQ43"/>
<dbReference type="Pfam" id="PF01171">
    <property type="entry name" value="ATP_bind_3"/>
    <property type="match status" value="1"/>
</dbReference>
<evidence type="ECO:0000256" key="2">
    <source>
        <dbReference type="ARBA" id="ARBA00001966"/>
    </source>
</evidence>
<dbReference type="Pfam" id="PF16503">
    <property type="entry name" value="zn-ribbon_14"/>
    <property type="match status" value="1"/>
</dbReference>
<feature type="domain" description="Cytoplasmic tRNA 2-thiolation protein 1 C-terminal" evidence="19">
    <location>
        <begin position="286"/>
        <end position="317"/>
    </location>
</feature>
<protein>
    <recommendedName>
        <fullName evidence="16">Cytoplasmic tRNA 2-thiolation protein 1</fullName>
        <ecNumber evidence="16">2.7.7.-</ecNumber>
    </recommendedName>
    <alternativeName>
        <fullName evidence="16">Cytoplasmic tRNA adenylyltransferase 1</fullName>
    </alternativeName>
</protein>